<keyword evidence="2" id="KW-0677">Repeat</keyword>
<organism evidence="5 6">
    <name type="scientific">Phyllostomus discolor</name>
    <name type="common">pale spear-nosed bat</name>
    <dbReference type="NCBI Taxonomy" id="89673"/>
    <lineage>
        <taxon>Eukaryota</taxon>
        <taxon>Metazoa</taxon>
        <taxon>Chordata</taxon>
        <taxon>Craniata</taxon>
        <taxon>Vertebrata</taxon>
        <taxon>Euteleostomi</taxon>
        <taxon>Mammalia</taxon>
        <taxon>Eutheria</taxon>
        <taxon>Laurasiatheria</taxon>
        <taxon>Chiroptera</taxon>
        <taxon>Yangochiroptera</taxon>
        <taxon>Phyllostomidae</taxon>
        <taxon>Phyllostominae</taxon>
        <taxon>Phyllostomus</taxon>
    </lineage>
</organism>
<accession>A0A834B2W2</accession>
<dbReference type="Gene3D" id="1.25.40.10">
    <property type="entry name" value="Tetratricopeptide repeat domain"/>
    <property type="match status" value="1"/>
</dbReference>
<evidence type="ECO:0000313" key="6">
    <source>
        <dbReference type="Proteomes" id="UP000664940"/>
    </source>
</evidence>
<comment type="similarity">
    <text evidence="1">Belongs to the FAM10 family.</text>
</comment>
<dbReference type="InterPro" id="IPR034649">
    <property type="entry name" value="Hip_N"/>
</dbReference>
<comment type="caution">
    <text evidence="5">The sequence shown here is derived from an EMBL/GenBank/DDBJ whole genome shotgun (WGS) entry which is preliminary data.</text>
</comment>
<dbReference type="AlphaFoldDB" id="A0A834B2W2"/>
<dbReference type="GO" id="GO:0030544">
    <property type="term" value="F:Hsp70 protein binding"/>
    <property type="evidence" value="ECO:0007669"/>
    <property type="project" value="TreeGrafter"/>
</dbReference>
<dbReference type="PANTHER" id="PTHR45883">
    <property type="entry name" value="HSC70-INTERACTING PROTEIN"/>
    <property type="match status" value="1"/>
</dbReference>
<dbReference type="PANTHER" id="PTHR45883:SF2">
    <property type="entry name" value="HSC70-INTERACTING PROTEIN"/>
    <property type="match status" value="1"/>
</dbReference>
<dbReference type="Proteomes" id="UP000664940">
    <property type="component" value="Unassembled WGS sequence"/>
</dbReference>
<dbReference type="Gene3D" id="6.10.250.3420">
    <property type="match status" value="1"/>
</dbReference>
<dbReference type="FunFam" id="6.10.250.3420:FF:000001">
    <property type="entry name" value="Hsc70-interacting protein-like protein"/>
    <property type="match status" value="1"/>
</dbReference>
<feature type="domain" description="Hsp70-interacting protein N-terminal" evidence="4">
    <location>
        <begin position="21"/>
        <end position="57"/>
    </location>
</feature>
<evidence type="ECO:0000259" key="4">
    <source>
        <dbReference type="Pfam" id="PF18253"/>
    </source>
</evidence>
<protein>
    <recommendedName>
        <fullName evidence="4">Hsp70-interacting protein N-terminal domain-containing protein</fullName>
    </recommendedName>
</protein>
<evidence type="ECO:0000256" key="1">
    <source>
        <dbReference type="ARBA" id="ARBA00009015"/>
    </source>
</evidence>
<proteinExistence type="inferred from homology"/>
<name>A0A834B2W2_9CHIR</name>
<dbReference type="CDD" id="cd14438">
    <property type="entry name" value="Hip_N"/>
    <property type="match status" value="1"/>
</dbReference>
<sequence>MVMPSQQAATPATFRHFLAMDPLKVSNLRAFVKMCRHDPSILHIEEMHFLREWVENMEDTDVPQEMGNENVDITEEVMDQANYRKVAAVDALIDGELQKAIDLFADAIKLNPLLAILSAESKCLHQITEANAAI</sequence>
<dbReference type="GO" id="GO:0046983">
    <property type="term" value="F:protein dimerization activity"/>
    <property type="evidence" value="ECO:0007669"/>
    <property type="project" value="InterPro"/>
</dbReference>
<gene>
    <name evidence="5" type="ORF">HJG60_018202</name>
</gene>
<evidence type="ECO:0000313" key="5">
    <source>
        <dbReference type="EMBL" id="KAF6121948.1"/>
    </source>
</evidence>
<evidence type="ECO:0000256" key="3">
    <source>
        <dbReference type="ARBA" id="ARBA00022803"/>
    </source>
</evidence>
<keyword evidence="3" id="KW-0802">TPR repeat</keyword>
<dbReference type="Pfam" id="PF18253">
    <property type="entry name" value="HipN"/>
    <property type="match status" value="1"/>
</dbReference>
<dbReference type="EMBL" id="JABVXQ010000003">
    <property type="protein sequence ID" value="KAF6121948.1"/>
    <property type="molecule type" value="Genomic_DNA"/>
</dbReference>
<reference evidence="5 6" key="1">
    <citation type="journal article" date="2020" name="Nature">
        <title>Six reference-quality genomes reveal evolution of bat adaptations.</title>
        <authorList>
            <person name="Jebb D."/>
            <person name="Huang Z."/>
            <person name="Pippel M."/>
            <person name="Hughes G.M."/>
            <person name="Lavrichenko K."/>
            <person name="Devanna P."/>
            <person name="Winkler S."/>
            <person name="Jermiin L.S."/>
            <person name="Skirmuntt E.C."/>
            <person name="Katzourakis A."/>
            <person name="Burkitt-Gray L."/>
            <person name="Ray D.A."/>
            <person name="Sullivan K.A.M."/>
            <person name="Roscito J.G."/>
            <person name="Kirilenko B.M."/>
            <person name="Davalos L.M."/>
            <person name="Corthals A.P."/>
            <person name="Power M.L."/>
            <person name="Jones G."/>
            <person name="Ransome R.D."/>
            <person name="Dechmann D.K.N."/>
            <person name="Locatelli A.G."/>
            <person name="Puechmaille S.J."/>
            <person name="Fedrigo O."/>
            <person name="Jarvis E.D."/>
            <person name="Hiller M."/>
            <person name="Vernes S.C."/>
            <person name="Myers E.W."/>
            <person name="Teeling E.C."/>
        </authorList>
    </citation>
    <scope>NUCLEOTIDE SEQUENCE [LARGE SCALE GENOMIC DNA]</scope>
    <source>
        <strain evidence="5">Bat1K_MPI-CBG_1</strain>
    </source>
</reference>
<dbReference type="InterPro" id="IPR011990">
    <property type="entry name" value="TPR-like_helical_dom_sf"/>
</dbReference>
<evidence type="ECO:0000256" key="2">
    <source>
        <dbReference type="ARBA" id="ARBA00022737"/>
    </source>
</evidence>